<dbReference type="InterPro" id="IPR005123">
    <property type="entry name" value="Oxoglu/Fe-dep_dioxygenase_dom"/>
</dbReference>
<comment type="caution">
    <text evidence="8">The sequence shown here is derived from an EMBL/GenBank/DDBJ whole genome shotgun (WGS) entry which is preliminary data.</text>
</comment>
<proteinExistence type="predicted"/>
<evidence type="ECO:0000256" key="2">
    <source>
        <dbReference type="ARBA" id="ARBA00022723"/>
    </source>
</evidence>
<dbReference type="InterPro" id="IPR006620">
    <property type="entry name" value="Pro_4_hyd_alph"/>
</dbReference>
<keyword evidence="9" id="KW-1185">Reference proteome</keyword>
<evidence type="ECO:0000256" key="3">
    <source>
        <dbReference type="ARBA" id="ARBA00022896"/>
    </source>
</evidence>
<evidence type="ECO:0000256" key="4">
    <source>
        <dbReference type="ARBA" id="ARBA00022964"/>
    </source>
</evidence>
<dbReference type="InterPro" id="IPR044862">
    <property type="entry name" value="Pro_4_hyd_alph_FE2OG_OXY"/>
</dbReference>
<keyword evidence="3" id="KW-0847">Vitamin C</keyword>
<evidence type="ECO:0000313" key="9">
    <source>
        <dbReference type="Proteomes" id="UP000600080"/>
    </source>
</evidence>
<accession>A0ABQ2IW69</accession>
<reference evidence="9" key="1">
    <citation type="journal article" date="2019" name="Int. J. Syst. Evol. Microbiol.">
        <title>The Global Catalogue of Microorganisms (GCM) 10K type strain sequencing project: providing services to taxonomists for standard genome sequencing and annotation.</title>
        <authorList>
            <consortium name="The Broad Institute Genomics Platform"/>
            <consortium name="The Broad Institute Genome Sequencing Center for Infectious Disease"/>
            <person name="Wu L."/>
            <person name="Ma J."/>
        </authorList>
    </citation>
    <scope>NUCLEOTIDE SEQUENCE [LARGE SCALE GENOMIC DNA]</scope>
    <source>
        <strain evidence="9">CGMCC 4.7323</strain>
    </source>
</reference>
<evidence type="ECO:0000313" key="8">
    <source>
        <dbReference type="EMBL" id="GGN32890.1"/>
    </source>
</evidence>
<sequence>MWRLPVTVCRITNFLGEQTSAAVLRRAMAAADGLMPPSTIGPDRQVNRDIWRSRSGHDFAVPELLSCIDEVQEAVEHTLGVSCQGTEPTYGLISYNDGDFYAPHQDSTPEFHPERMLKFVYFVHRTPRPFTGGELRVFDIALPLHTEGSVSWEDRTWRDWEPEHDSIVFFRPSAWHEVRKVSCPTKQPEDSRFAINGWLGAPHMTSN</sequence>
<keyword evidence="2" id="KW-0479">Metal-binding</keyword>
<dbReference type="EMBL" id="BMND01000001">
    <property type="protein sequence ID" value="GGN32890.1"/>
    <property type="molecule type" value="Genomic_DNA"/>
</dbReference>
<evidence type="ECO:0000259" key="7">
    <source>
        <dbReference type="PROSITE" id="PS51471"/>
    </source>
</evidence>
<name>A0ABQ2IW69_9ACTN</name>
<protein>
    <recommendedName>
        <fullName evidence="7">Fe2OG dioxygenase domain-containing protein</fullName>
    </recommendedName>
</protein>
<dbReference type="Pfam" id="PF13640">
    <property type="entry name" value="2OG-FeII_Oxy_3"/>
    <property type="match status" value="1"/>
</dbReference>
<feature type="domain" description="Fe2OG dioxygenase" evidence="7">
    <location>
        <begin position="85"/>
        <end position="201"/>
    </location>
</feature>
<dbReference type="SMART" id="SM00702">
    <property type="entry name" value="P4Hc"/>
    <property type="match status" value="1"/>
</dbReference>
<organism evidence="8 9">
    <name type="scientific">Streptomyces kronopolitis</name>
    <dbReference type="NCBI Taxonomy" id="1612435"/>
    <lineage>
        <taxon>Bacteria</taxon>
        <taxon>Bacillati</taxon>
        <taxon>Actinomycetota</taxon>
        <taxon>Actinomycetes</taxon>
        <taxon>Kitasatosporales</taxon>
        <taxon>Streptomycetaceae</taxon>
        <taxon>Streptomyces</taxon>
    </lineage>
</organism>
<evidence type="ECO:0000256" key="1">
    <source>
        <dbReference type="ARBA" id="ARBA00001961"/>
    </source>
</evidence>
<dbReference type="Gene3D" id="2.60.120.620">
    <property type="entry name" value="q2cbj1_9rhob like domain"/>
    <property type="match status" value="1"/>
</dbReference>
<keyword evidence="5" id="KW-0560">Oxidoreductase</keyword>
<dbReference type="PROSITE" id="PS51471">
    <property type="entry name" value="FE2OG_OXY"/>
    <property type="match status" value="1"/>
</dbReference>
<keyword evidence="4" id="KW-0223">Dioxygenase</keyword>
<evidence type="ECO:0000256" key="5">
    <source>
        <dbReference type="ARBA" id="ARBA00023002"/>
    </source>
</evidence>
<dbReference type="Proteomes" id="UP000600080">
    <property type="component" value="Unassembled WGS sequence"/>
</dbReference>
<comment type="cofactor">
    <cofactor evidence="1">
        <name>L-ascorbate</name>
        <dbReference type="ChEBI" id="CHEBI:38290"/>
    </cofactor>
</comment>
<evidence type="ECO:0000256" key="6">
    <source>
        <dbReference type="ARBA" id="ARBA00023004"/>
    </source>
</evidence>
<keyword evidence="6" id="KW-0408">Iron</keyword>
<gene>
    <name evidence="8" type="ORF">GCM10012285_03440</name>
</gene>